<evidence type="ECO:0000313" key="1">
    <source>
        <dbReference type="EMBL" id="ASV85469.1"/>
    </source>
</evidence>
<accession>A0A248UGQ5</accession>
<dbReference type="KEGG" id="och:CES85_2083"/>
<sequence>MILSDFIDHALKLADHISATPLKAHPESVKWFSGPNAR</sequence>
<organism evidence="1 2">
    <name type="scientific">Ochrobactrum quorumnocens</name>
    <dbReference type="NCBI Taxonomy" id="271865"/>
    <lineage>
        <taxon>Bacteria</taxon>
        <taxon>Pseudomonadati</taxon>
        <taxon>Pseudomonadota</taxon>
        <taxon>Alphaproteobacteria</taxon>
        <taxon>Hyphomicrobiales</taxon>
        <taxon>Brucellaceae</taxon>
        <taxon>Brucella/Ochrobactrum group</taxon>
        <taxon>Ochrobactrum</taxon>
    </lineage>
</organism>
<name>A0A248UGQ5_9HYPH</name>
<dbReference type="Proteomes" id="UP000215256">
    <property type="component" value="Chromosome 1"/>
</dbReference>
<evidence type="ECO:0000313" key="2">
    <source>
        <dbReference type="Proteomes" id="UP000215256"/>
    </source>
</evidence>
<dbReference type="EMBL" id="CP022604">
    <property type="protein sequence ID" value="ASV85469.1"/>
    <property type="molecule type" value="Genomic_DNA"/>
</dbReference>
<gene>
    <name evidence="1" type="ORF">CES85_2083</name>
</gene>
<protein>
    <submittedName>
        <fullName evidence="1">Uncharacterized protein</fullName>
    </submittedName>
</protein>
<reference evidence="1 2" key="1">
    <citation type="submission" date="2017-07" db="EMBL/GenBank/DDBJ databases">
        <title>Phylogenetic study on the rhizospheric bacterium Ochrobactrum sp. A44.</title>
        <authorList>
            <person name="Krzyzanowska D.M."/>
            <person name="Ossowicki A."/>
            <person name="Rajewska M."/>
            <person name="Maciag T."/>
            <person name="Kaczynski Z."/>
            <person name="Czerwicka M."/>
            <person name="Jafra S."/>
        </authorList>
    </citation>
    <scope>NUCLEOTIDE SEQUENCE [LARGE SCALE GENOMIC DNA]</scope>
    <source>
        <strain evidence="1 2">A44</strain>
    </source>
</reference>
<proteinExistence type="predicted"/>
<dbReference type="AlphaFoldDB" id="A0A248UGQ5"/>